<reference evidence="2 3" key="1">
    <citation type="journal article" date="2015" name="Nature">
        <title>rRNA introns, odd ribosomes, and small enigmatic genomes across a large radiation of phyla.</title>
        <authorList>
            <person name="Brown C.T."/>
            <person name="Hug L.A."/>
            <person name="Thomas B.C."/>
            <person name="Sharon I."/>
            <person name="Castelle C.J."/>
            <person name="Singh A."/>
            <person name="Wilkins M.J."/>
            <person name="Williams K.H."/>
            <person name="Banfield J.F."/>
        </authorList>
    </citation>
    <scope>NUCLEOTIDE SEQUENCE [LARGE SCALE GENOMIC DNA]</scope>
</reference>
<name>A0A0G1T247_9BACT</name>
<sequence>MEPEKKLEKNPQKPIVETFASDMADVLENDQGGLIKKIIEGEEAREKEKKNSSPESKRNKIFLATSILLLFAGAALLFYFWAGRPGGTVEIAPEFTPLIFTDKSTFVEVAGLKRQEIIQSVLNQTKPTGLKRTGIVAAYLTQNGEKVGLRQFLSLLKMSFTPEANPILVSDSFLMGRINVENEAADTEEKGFFILLKARSAGDIFDSLRAWEEKMFYDLHDFFGTSLTSDKNYLLTKDFEDSVVENKNARILTDDEGKLVFLYAFADNTSVVITDSPEAVREIILRLGAKQKKE</sequence>
<accession>A0A0G1T247</accession>
<feature type="transmembrane region" description="Helical" evidence="1">
    <location>
        <begin position="61"/>
        <end position="82"/>
    </location>
</feature>
<gene>
    <name evidence="2" type="ORF">UY01_C0003G0012</name>
</gene>
<organism evidence="2 3">
    <name type="scientific">Candidatus Nomurabacteria bacterium GW2011_GWB1_47_6</name>
    <dbReference type="NCBI Taxonomy" id="1618749"/>
    <lineage>
        <taxon>Bacteria</taxon>
        <taxon>Candidatus Nomuraibacteriota</taxon>
    </lineage>
</organism>
<dbReference type="AlphaFoldDB" id="A0A0G1T247"/>
<comment type="caution">
    <text evidence="2">The sequence shown here is derived from an EMBL/GenBank/DDBJ whole genome shotgun (WGS) entry which is preliminary data.</text>
</comment>
<protein>
    <submittedName>
        <fullName evidence="2">Uncharacterized protein</fullName>
    </submittedName>
</protein>
<dbReference type="Proteomes" id="UP000034879">
    <property type="component" value="Unassembled WGS sequence"/>
</dbReference>
<dbReference type="EMBL" id="LCOJ01000003">
    <property type="protein sequence ID" value="KKU75829.1"/>
    <property type="molecule type" value="Genomic_DNA"/>
</dbReference>
<keyword evidence="1" id="KW-0812">Transmembrane</keyword>
<keyword evidence="1" id="KW-1133">Transmembrane helix</keyword>
<evidence type="ECO:0000256" key="1">
    <source>
        <dbReference type="SAM" id="Phobius"/>
    </source>
</evidence>
<proteinExistence type="predicted"/>
<evidence type="ECO:0000313" key="3">
    <source>
        <dbReference type="Proteomes" id="UP000034879"/>
    </source>
</evidence>
<keyword evidence="1" id="KW-0472">Membrane</keyword>
<evidence type="ECO:0000313" key="2">
    <source>
        <dbReference type="EMBL" id="KKU75829.1"/>
    </source>
</evidence>